<dbReference type="GO" id="GO:0008270">
    <property type="term" value="F:zinc ion binding"/>
    <property type="evidence" value="ECO:0007669"/>
    <property type="project" value="UniProtKB-KW"/>
</dbReference>
<feature type="compositionally biased region" description="Low complexity" evidence="2">
    <location>
        <begin position="182"/>
        <end position="210"/>
    </location>
</feature>
<name>A0AAV9W0X2_9PEZI</name>
<dbReference type="SUPFAM" id="SSF101447">
    <property type="entry name" value="Formin homology 2 domain (FH2 domain)"/>
    <property type="match status" value="1"/>
</dbReference>
<keyword evidence="1" id="KW-0479">Metal-binding</keyword>
<dbReference type="Gene3D" id="4.10.60.10">
    <property type="entry name" value="Zinc finger, CCHC-type"/>
    <property type="match status" value="1"/>
</dbReference>
<protein>
    <recommendedName>
        <fullName evidence="3">CCHC-type domain-containing protein</fullName>
    </recommendedName>
</protein>
<keyword evidence="1" id="KW-0863">Zinc-finger</keyword>
<keyword evidence="5" id="KW-1185">Reference proteome</keyword>
<accession>A0AAV9W0X2</accession>
<dbReference type="GO" id="GO:0003676">
    <property type="term" value="F:nucleic acid binding"/>
    <property type="evidence" value="ECO:0007669"/>
    <property type="project" value="InterPro"/>
</dbReference>
<dbReference type="Proteomes" id="UP001370758">
    <property type="component" value="Unassembled WGS sequence"/>
</dbReference>
<evidence type="ECO:0000256" key="2">
    <source>
        <dbReference type="SAM" id="MobiDB-lite"/>
    </source>
</evidence>
<gene>
    <name evidence="4" type="ORF">TWF481_010032</name>
</gene>
<dbReference type="AlphaFoldDB" id="A0AAV9W0X2"/>
<dbReference type="EMBL" id="JAVHJL010000007">
    <property type="protein sequence ID" value="KAK6499669.1"/>
    <property type="molecule type" value="Genomic_DNA"/>
</dbReference>
<feature type="compositionally biased region" description="Pro residues" evidence="2">
    <location>
        <begin position="94"/>
        <end position="107"/>
    </location>
</feature>
<feature type="region of interest" description="Disordered" evidence="2">
    <location>
        <begin position="158"/>
        <end position="264"/>
    </location>
</feature>
<feature type="domain" description="CCHC-type" evidence="3">
    <location>
        <begin position="64"/>
        <end position="78"/>
    </location>
</feature>
<organism evidence="4 5">
    <name type="scientific">Arthrobotrys musiformis</name>
    <dbReference type="NCBI Taxonomy" id="47236"/>
    <lineage>
        <taxon>Eukaryota</taxon>
        <taxon>Fungi</taxon>
        <taxon>Dikarya</taxon>
        <taxon>Ascomycota</taxon>
        <taxon>Pezizomycotina</taxon>
        <taxon>Orbiliomycetes</taxon>
        <taxon>Orbiliales</taxon>
        <taxon>Orbiliaceae</taxon>
        <taxon>Arthrobotrys</taxon>
    </lineage>
</organism>
<sequence length="264" mass="27921">MSDYFHGYDGDDSPPPYGYYSDDEYGMGQAHDDYRYYDYDDNDGDMGPPRRGLGKSGGGVVSKKCRTCGNTGHDSRTCAINKGFKGKNKKPKETAPPPPPPPPPPPVQKRTAKPAEEKACGACREIGHDRRSCPKLLGVSQQQKQEDMVTVVKKFMETMASTSSAPASTKAKSKTKKEEPSTKASSPSKSTASSSRGKAATASKQSAQTAKRSKTVNPLGASGSRGGAGVTKKSSAAAAKKKSAPAAAKSKTTNKSMNFTINWG</sequence>
<reference evidence="4 5" key="1">
    <citation type="submission" date="2023-08" db="EMBL/GenBank/DDBJ databases">
        <authorList>
            <person name="Palmer J.M."/>
        </authorList>
    </citation>
    <scope>NUCLEOTIDE SEQUENCE [LARGE SCALE GENOMIC DNA]</scope>
    <source>
        <strain evidence="4 5">TWF481</strain>
    </source>
</reference>
<dbReference type="SUPFAM" id="SSF57756">
    <property type="entry name" value="Retrovirus zinc finger-like domains"/>
    <property type="match status" value="1"/>
</dbReference>
<dbReference type="InterPro" id="IPR001878">
    <property type="entry name" value="Znf_CCHC"/>
</dbReference>
<proteinExistence type="predicted"/>
<dbReference type="PROSITE" id="PS50158">
    <property type="entry name" value="ZF_CCHC"/>
    <property type="match status" value="1"/>
</dbReference>
<feature type="compositionally biased region" description="Basic and acidic residues" evidence="2">
    <location>
        <begin position="113"/>
        <end position="132"/>
    </location>
</feature>
<comment type="caution">
    <text evidence="4">The sequence shown here is derived from an EMBL/GenBank/DDBJ whole genome shotgun (WGS) entry which is preliminary data.</text>
</comment>
<keyword evidence="1" id="KW-0862">Zinc</keyword>
<evidence type="ECO:0000313" key="4">
    <source>
        <dbReference type="EMBL" id="KAK6499669.1"/>
    </source>
</evidence>
<evidence type="ECO:0000259" key="3">
    <source>
        <dbReference type="PROSITE" id="PS50158"/>
    </source>
</evidence>
<feature type="compositionally biased region" description="Low complexity" evidence="2">
    <location>
        <begin position="160"/>
        <end position="170"/>
    </location>
</feature>
<evidence type="ECO:0000256" key="1">
    <source>
        <dbReference type="PROSITE-ProRule" id="PRU00047"/>
    </source>
</evidence>
<feature type="region of interest" description="Disordered" evidence="2">
    <location>
        <begin position="1"/>
        <end position="146"/>
    </location>
</feature>
<feature type="compositionally biased region" description="Low complexity" evidence="2">
    <location>
        <begin position="231"/>
        <end position="256"/>
    </location>
</feature>
<dbReference type="InterPro" id="IPR036875">
    <property type="entry name" value="Znf_CCHC_sf"/>
</dbReference>
<evidence type="ECO:0000313" key="5">
    <source>
        <dbReference type="Proteomes" id="UP001370758"/>
    </source>
</evidence>